<evidence type="ECO:0000313" key="2">
    <source>
        <dbReference type="EMBL" id="MDO7880980.1"/>
    </source>
</evidence>
<reference evidence="2 3" key="1">
    <citation type="submission" date="2023-07" db="EMBL/GenBank/DDBJ databases">
        <title>Protaetiibacter sp. nov WY-16 isolated from soil.</title>
        <authorList>
            <person name="Liu B."/>
            <person name="Wan Y."/>
        </authorList>
    </citation>
    <scope>NUCLEOTIDE SEQUENCE [LARGE SCALE GENOMIC DNA]</scope>
    <source>
        <strain evidence="2 3">WY-16</strain>
    </source>
</reference>
<feature type="domain" description="Acetyl xylan esterase" evidence="1">
    <location>
        <begin position="1"/>
        <end position="318"/>
    </location>
</feature>
<evidence type="ECO:0000313" key="3">
    <source>
        <dbReference type="Proteomes" id="UP001241072"/>
    </source>
</evidence>
<dbReference type="PANTHER" id="PTHR40111:SF1">
    <property type="entry name" value="CEPHALOSPORIN-C DEACETYLASE"/>
    <property type="match status" value="1"/>
</dbReference>
<dbReference type="Pfam" id="PF05448">
    <property type="entry name" value="AXE1"/>
    <property type="match status" value="1"/>
</dbReference>
<dbReference type="InterPro" id="IPR008391">
    <property type="entry name" value="AXE1_dom"/>
</dbReference>
<sequence length="322" mass="35127">MAFTDLSPEELARYRPEIPQPADFDDFWSSTIAEARAHGGDPELSPADTPVSELVVEDIVFPGFGGEPIRGWLTRPRGDAPRPVVVEYRGYGGGRGLPHENLAWAASGYVHLLMDSRGQASNWGTGGATPDPHGSGPTTPGVMTKGIEHPETYYYRRLFTDAVRAVDAARSLPFVDASRTAVTGGSQGGAISLAVAALVPDLSAVMPDVPFLCDFRRSAQRTPRAPFTELTTYLSVHRDRVEQVFETLSYFDGVNFARRATAPARFSVGLMDDIVLPSTVYAAFNHYAGGEKTLDVYEFNGHEGGQGHQWQRQAGWLRDRRG</sequence>
<gene>
    <name evidence="2" type="ORF">Q5716_01935</name>
</gene>
<dbReference type="PANTHER" id="PTHR40111">
    <property type="entry name" value="CEPHALOSPORIN-C DEACETYLASE"/>
    <property type="match status" value="1"/>
</dbReference>
<name>A0ABT9BIZ4_9MICO</name>
<comment type="caution">
    <text evidence="2">The sequence shown here is derived from an EMBL/GenBank/DDBJ whole genome shotgun (WGS) entry which is preliminary data.</text>
</comment>
<dbReference type="EMBL" id="JAUQUB010000001">
    <property type="protein sequence ID" value="MDO7880980.1"/>
    <property type="molecule type" value="Genomic_DNA"/>
</dbReference>
<dbReference type="InterPro" id="IPR039069">
    <property type="entry name" value="CE7"/>
</dbReference>
<proteinExistence type="predicted"/>
<keyword evidence="3" id="KW-1185">Reference proteome</keyword>
<dbReference type="SUPFAM" id="SSF53474">
    <property type="entry name" value="alpha/beta-Hydrolases"/>
    <property type="match status" value="1"/>
</dbReference>
<protein>
    <submittedName>
        <fullName evidence="2">Acetylxylan esterase</fullName>
    </submittedName>
</protein>
<dbReference type="RefSeq" id="WP_305001403.1">
    <property type="nucleotide sequence ID" value="NZ_JAUQUB010000001.1"/>
</dbReference>
<evidence type="ECO:0000259" key="1">
    <source>
        <dbReference type="Pfam" id="PF05448"/>
    </source>
</evidence>
<dbReference type="Proteomes" id="UP001241072">
    <property type="component" value="Unassembled WGS sequence"/>
</dbReference>
<organism evidence="2 3">
    <name type="scientific">Antiquaquibacter soli</name>
    <dbReference type="NCBI Taxonomy" id="3064523"/>
    <lineage>
        <taxon>Bacteria</taxon>
        <taxon>Bacillati</taxon>
        <taxon>Actinomycetota</taxon>
        <taxon>Actinomycetes</taxon>
        <taxon>Micrococcales</taxon>
        <taxon>Microbacteriaceae</taxon>
        <taxon>Antiquaquibacter</taxon>
    </lineage>
</organism>
<dbReference type="InterPro" id="IPR029058">
    <property type="entry name" value="AB_hydrolase_fold"/>
</dbReference>
<accession>A0ABT9BIZ4</accession>
<dbReference type="Gene3D" id="3.40.50.1820">
    <property type="entry name" value="alpha/beta hydrolase"/>
    <property type="match status" value="1"/>
</dbReference>